<proteinExistence type="inferred from homology"/>
<evidence type="ECO:0000256" key="10">
    <source>
        <dbReference type="SAM" id="MobiDB-lite"/>
    </source>
</evidence>
<protein>
    <recommendedName>
        <fullName evidence="9">Protein zwilch</fullName>
    </recommendedName>
</protein>
<reference evidence="12" key="4">
    <citation type="submission" date="2015-06" db="UniProtKB">
        <authorList>
            <consortium name="EnsemblMetazoa"/>
        </authorList>
    </citation>
    <scope>IDENTIFICATION</scope>
</reference>
<evidence type="ECO:0000313" key="13">
    <source>
        <dbReference type="Proteomes" id="UP000000673"/>
    </source>
</evidence>
<dbReference type="AlphaFoldDB" id="W5JPM3"/>
<evidence type="ECO:0000256" key="8">
    <source>
        <dbReference type="ARBA" id="ARBA00023328"/>
    </source>
</evidence>
<dbReference type="HOGENOM" id="CLU_029219_0_0_1"/>
<evidence type="ECO:0000256" key="6">
    <source>
        <dbReference type="ARBA" id="ARBA00022838"/>
    </source>
</evidence>
<keyword evidence="5 9" id="KW-0498">Mitosis</keyword>
<dbReference type="eggNOG" id="KOG4803">
    <property type="taxonomic scope" value="Eukaryota"/>
</dbReference>
<evidence type="ECO:0000256" key="5">
    <source>
        <dbReference type="ARBA" id="ARBA00022776"/>
    </source>
</evidence>
<dbReference type="Pfam" id="PF09817">
    <property type="entry name" value="Zwilch"/>
    <property type="match status" value="1"/>
</dbReference>
<evidence type="ECO:0000256" key="4">
    <source>
        <dbReference type="ARBA" id="ARBA00022618"/>
    </source>
</evidence>
<comment type="subcellular location">
    <subcellularLocation>
        <location evidence="1 9">Chromosome</location>
        <location evidence="1 9">Centromere</location>
        <location evidence="1 9">Kinetochore</location>
    </subcellularLocation>
</comment>
<accession>W5JPM3</accession>
<sequence length="634" mass="72381">MSDLVNVYALLRSKFAENNFSLRYPPTYIRELTQNSDKIILAFVEHDVPVKHDRDMCANSPPIKDRSDSDSLNLTGSPLKDDVIVEELELTGDDVRSTKMWTNEEETLGPLSTEAARSLLQNYINQDCRIGSGELWALCSGTDMDRTVLLQLTVYQADAKNNRKFGRGIVRFTGQRPCASITLAELRSIHRQRAVGMTPAPKIHIRQWYNLHPHIAIRLSWHTMTENANFIAERKASVRISQRLAINIGDYTKYGSPTEYLWQQLQRLALLSEKIVDIRANRVSGYEMYGAHSSNAETVEFIKEKVNSILCKFQAVELSDFTFTTIANMVEQVRNRNLTDVMEQLYDVLILNLTYDDLKSCIDYIFQLAAHANIVNIPSNGTRFAHLIQAMIQDVPTLTSAEPYELLLEVGFTKLMHDFQLIFAECGFYELDFETLFQPQLTNARKSRYNADTVRSGGKTISKASVGGRTGSLSQLGQGSGMLVIEKSIPVRHFDEDEVNMKLSRLAQVHLLVDHLLSLEEFINISSIYGPVCEAYLAQRPLGYHQVYNRDTDLLELDVSEEKLVSLTHKLLPCARRVSMSSSNMVQKLETVFYQNAQPILPERFYPHFRPQEDSAMTDEQMFWCLEYDKIERL</sequence>
<keyword evidence="7 9" id="KW-0131">Cell cycle</keyword>
<organism evidence="11">
    <name type="scientific">Anopheles darlingi</name>
    <name type="common">Mosquito</name>
    <dbReference type="NCBI Taxonomy" id="43151"/>
    <lineage>
        <taxon>Eukaryota</taxon>
        <taxon>Metazoa</taxon>
        <taxon>Ecdysozoa</taxon>
        <taxon>Arthropoda</taxon>
        <taxon>Hexapoda</taxon>
        <taxon>Insecta</taxon>
        <taxon>Pterygota</taxon>
        <taxon>Neoptera</taxon>
        <taxon>Endopterygota</taxon>
        <taxon>Diptera</taxon>
        <taxon>Nematocera</taxon>
        <taxon>Culicoidea</taxon>
        <taxon>Culicidae</taxon>
        <taxon>Anophelinae</taxon>
        <taxon>Anopheles</taxon>
    </lineage>
</organism>
<evidence type="ECO:0000256" key="1">
    <source>
        <dbReference type="ARBA" id="ARBA00004629"/>
    </source>
</evidence>
<evidence type="ECO:0000256" key="9">
    <source>
        <dbReference type="RuleBase" id="RU369076"/>
    </source>
</evidence>
<evidence type="ECO:0000313" key="11">
    <source>
        <dbReference type="EMBL" id="ETN66076.1"/>
    </source>
</evidence>
<reference evidence="11" key="3">
    <citation type="journal article" date="2013" name="Nucleic Acids Res.">
        <title>The genome of Anopheles darlingi, the main neotropical malaria vector.</title>
        <authorList>
            <person name="Marinotti O."/>
            <person name="Cerqueira G.C."/>
            <person name="de Almeida L.G."/>
            <person name="Ferro M.I."/>
            <person name="Loreto E.L."/>
            <person name="Zaha A."/>
            <person name="Teixeira S.M."/>
            <person name="Wespiser A.R."/>
            <person name="Almeida E Silva A."/>
            <person name="Schlindwein A.D."/>
            <person name="Pacheco A.C."/>
            <person name="Silva A.L."/>
            <person name="Graveley B.R."/>
            <person name="Walenz B.P."/>
            <person name="Lima Bde A."/>
            <person name="Ribeiro C.A."/>
            <person name="Nunes-Silva C.G."/>
            <person name="de Carvalho C.R."/>
            <person name="Soares C.M."/>
            <person name="de Menezes C.B."/>
            <person name="Matiolli C."/>
            <person name="Caffrey D."/>
            <person name="Araujo D.A."/>
            <person name="de Oliveira D.M."/>
            <person name="Golenbock D."/>
            <person name="Grisard E.C."/>
            <person name="Fantinatti-Garboggini F."/>
            <person name="de Carvalho F.M."/>
            <person name="Barcellos F.G."/>
            <person name="Prosdocimi F."/>
            <person name="May G."/>
            <person name="Azevedo Junior G.M."/>
            <person name="Guimaraes G.M."/>
            <person name="Goldman G.H."/>
            <person name="Padilha I.Q."/>
            <person name="Batista Jda S."/>
            <person name="Ferro J.A."/>
            <person name="Ribeiro J.M."/>
            <person name="Fietto J.L."/>
            <person name="Dabbas K.M."/>
            <person name="Cerdeira L."/>
            <person name="Agnez-Lima L.F."/>
            <person name="Brocchi M."/>
            <person name="de Carvalho M.O."/>
            <person name="Teixeira Mde M."/>
            <person name="Diniz Maia Mde M."/>
            <person name="Goldman M.H."/>
            <person name="Cruz Schneider M.P."/>
            <person name="Felipe M.S."/>
            <person name="Hungria M."/>
            <person name="Nicolas M.F."/>
            <person name="Pereira M."/>
            <person name="Montes M.A."/>
            <person name="Cantao M.E."/>
            <person name="Vincentz M."/>
            <person name="Rafael M.S."/>
            <person name="Silverman N."/>
            <person name="Stoco P.H."/>
            <person name="Souza R.C."/>
            <person name="Vicentini R."/>
            <person name="Gazzinelli R.T."/>
            <person name="Neves Rde O."/>
            <person name="Silva R."/>
            <person name="Astolfi-Filho S."/>
            <person name="Maciel T.E."/>
            <person name="Urmenyi T.P."/>
            <person name="Tadei W.P."/>
            <person name="Camargo E.P."/>
            <person name="de Vasconcelos A.T."/>
        </authorList>
    </citation>
    <scope>NUCLEOTIDE SEQUENCE</scope>
</reference>
<evidence type="ECO:0000256" key="3">
    <source>
        <dbReference type="ARBA" id="ARBA00022454"/>
    </source>
</evidence>
<evidence type="ECO:0000313" key="12">
    <source>
        <dbReference type="EnsemblMetazoa" id="ADAC002143-PA"/>
    </source>
</evidence>
<keyword evidence="6 9" id="KW-0995">Kinetochore</keyword>
<dbReference type="GO" id="GO:1990423">
    <property type="term" value="C:RZZ complex"/>
    <property type="evidence" value="ECO:0007669"/>
    <property type="project" value="UniProtKB-UniRule"/>
</dbReference>
<comment type="similarity">
    <text evidence="2 9">Belongs to the ZWILCH family.</text>
</comment>
<reference evidence="11" key="2">
    <citation type="submission" date="2010-05" db="EMBL/GenBank/DDBJ databases">
        <authorList>
            <person name="Almeida L.G."/>
            <person name="Nicolas M.F."/>
            <person name="Souza R.C."/>
            <person name="Vasconcelos A.T.R."/>
        </authorList>
    </citation>
    <scope>NUCLEOTIDE SEQUENCE</scope>
</reference>
<dbReference type="GO" id="GO:0051301">
    <property type="term" value="P:cell division"/>
    <property type="evidence" value="ECO:0007669"/>
    <property type="project" value="UniProtKB-UniRule"/>
</dbReference>
<comment type="function">
    <text evidence="9">Essential component of the mitotic checkpoint, which prevents cells from prematurely exiting mitosis. Required for the assembly of the dynein-dynactin and MAD1-MAD2 complexes onto kinetochores. Its function related to the spindle assembly machinery is proposed to depend on its association in the mitotic RZZ complex.</text>
</comment>
<dbReference type="FunCoup" id="W5JPM3">
    <property type="interactions" value="49"/>
</dbReference>
<name>W5JPM3_ANODA</name>
<dbReference type="EMBL" id="ADMH02000531">
    <property type="protein sequence ID" value="ETN66076.1"/>
    <property type="molecule type" value="Genomic_DNA"/>
</dbReference>
<keyword evidence="3 9" id="KW-0158">Chromosome</keyword>
<comment type="subunit">
    <text evidence="9">Component of the RZZ complex.</text>
</comment>
<keyword evidence="4 9" id="KW-0132">Cell division</keyword>
<dbReference type="EnsemblMetazoa" id="ADAC002143-RA">
    <property type="protein sequence ID" value="ADAC002143-PA"/>
    <property type="gene ID" value="ADAC002143"/>
</dbReference>
<dbReference type="VEuPathDB" id="VectorBase:ADAR2_004862"/>
<keyword evidence="13" id="KW-1185">Reference proteome</keyword>
<evidence type="ECO:0000256" key="2">
    <source>
        <dbReference type="ARBA" id="ARBA00009062"/>
    </source>
</evidence>
<evidence type="ECO:0000256" key="7">
    <source>
        <dbReference type="ARBA" id="ARBA00023306"/>
    </source>
</evidence>
<reference evidence="11 13" key="1">
    <citation type="journal article" date="2010" name="BMC Genomics">
        <title>Combination of measures distinguishes pre-miRNAs from other stem-loops in the genome of the newly sequenced Anopheles darlingi.</title>
        <authorList>
            <person name="Mendes N.D."/>
            <person name="Freitas A.T."/>
            <person name="Vasconcelos A.T."/>
            <person name="Sagot M.F."/>
        </authorList>
    </citation>
    <scope>NUCLEOTIDE SEQUENCE</scope>
</reference>
<feature type="region of interest" description="Disordered" evidence="10">
    <location>
        <begin position="54"/>
        <end position="75"/>
    </location>
</feature>
<dbReference type="OMA" id="CAARCNI"/>
<dbReference type="Proteomes" id="UP000000673">
    <property type="component" value="Unassembled WGS sequence"/>
</dbReference>
<dbReference type="STRING" id="43151.W5JPM3"/>
<dbReference type="PANTHER" id="PTHR15995">
    <property type="entry name" value="PROTEIN ZWILCH HOMOLOG"/>
    <property type="match status" value="1"/>
</dbReference>
<dbReference type="GO" id="GO:0007094">
    <property type="term" value="P:mitotic spindle assembly checkpoint signaling"/>
    <property type="evidence" value="ECO:0007669"/>
    <property type="project" value="UniProtKB-UniRule"/>
</dbReference>
<dbReference type="PANTHER" id="PTHR15995:SF1">
    <property type="entry name" value="PROTEIN ZWILCH HOMOLOG"/>
    <property type="match status" value="1"/>
</dbReference>
<keyword evidence="8 9" id="KW-0137">Centromere</keyword>
<dbReference type="GO" id="GO:0034501">
    <property type="term" value="P:protein localization to kinetochore"/>
    <property type="evidence" value="ECO:0007669"/>
    <property type="project" value="UniProtKB-UniRule"/>
</dbReference>
<dbReference type="InterPro" id="IPR018630">
    <property type="entry name" value="Zwilch"/>
</dbReference>
<gene>
    <name evidence="11" type="ORF">AND_002143</name>
</gene>
<dbReference type="VEuPathDB" id="VectorBase:ADAC002143"/>